<dbReference type="Gene3D" id="1.20.1250.20">
    <property type="entry name" value="MFS general substrate transporter like domains"/>
    <property type="match status" value="1"/>
</dbReference>
<evidence type="ECO:0000313" key="2">
    <source>
        <dbReference type="EMBL" id="GAA1772448.1"/>
    </source>
</evidence>
<feature type="transmembrane region" description="Helical" evidence="1">
    <location>
        <begin position="132"/>
        <end position="153"/>
    </location>
</feature>
<evidence type="ECO:0000256" key="1">
    <source>
        <dbReference type="SAM" id="Phobius"/>
    </source>
</evidence>
<keyword evidence="1" id="KW-1133">Transmembrane helix</keyword>
<dbReference type="InterPro" id="IPR052524">
    <property type="entry name" value="MFS_Cyanate_Porter"/>
</dbReference>
<reference evidence="2 3" key="1">
    <citation type="journal article" date="2019" name="Int. J. Syst. Evol. Microbiol.">
        <title>The Global Catalogue of Microorganisms (GCM) 10K type strain sequencing project: providing services to taxonomists for standard genome sequencing and annotation.</title>
        <authorList>
            <consortium name="The Broad Institute Genomics Platform"/>
            <consortium name="The Broad Institute Genome Sequencing Center for Infectious Disease"/>
            <person name="Wu L."/>
            <person name="Ma J."/>
        </authorList>
    </citation>
    <scope>NUCLEOTIDE SEQUENCE [LARGE SCALE GENOMIC DNA]</scope>
    <source>
        <strain evidence="2 3">JCM 15591</strain>
    </source>
</reference>
<organism evidence="2 3">
    <name type="scientific">Nostocoides vanveenii</name>
    <dbReference type="NCBI Taxonomy" id="330835"/>
    <lineage>
        <taxon>Bacteria</taxon>
        <taxon>Bacillati</taxon>
        <taxon>Actinomycetota</taxon>
        <taxon>Actinomycetes</taxon>
        <taxon>Micrococcales</taxon>
        <taxon>Intrasporangiaceae</taxon>
        <taxon>Nostocoides</taxon>
    </lineage>
</organism>
<feature type="transmembrane region" description="Helical" evidence="1">
    <location>
        <begin position="331"/>
        <end position="353"/>
    </location>
</feature>
<dbReference type="PANTHER" id="PTHR23523:SF2">
    <property type="entry name" value="2-NITROIMIDAZOLE TRANSPORTER"/>
    <property type="match status" value="1"/>
</dbReference>
<dbReference type="Pfam" id="PF07690">
    <property type="entry name" value="MFS_1"/>
    <property type="match status" value="1"/>
</dbReference>
<feature type="transmembrane region" description="Helical" evidence="1">
    <location>
        <begin position="298"/>
        <end position="319"/>
    </location>
</feature>
<sequence length="396" mass="40614">MSRRLIVPLVAVVLVSLNLRPGASVPGPLLSEIRSGLGMSAGLAGVLTGLPGLCFGLIGLLAVTLARRIGTTAGIALGLVAVAIGQILRAGTGNAWVFLALSVVALGGMALGNVLVPAWIKTHEQGQVLLQTIYGTGLMIGGGIGAALAAPLAESLGGWRPSLGLWGWLALSAVPAWAYLAVREHNLPADHRRPMAAPGGRVAHSPTALALTTMFGVQSMHAYVQFGWLPQIYRDAGLSATYAGALLASVSGIGLFGGLLMPAVIARGRGLKVDFASFGVILMAGYAGLILAPATVPWLWAALLAVSGFAFPTAIALITARTREPTVTAQVSGFVQPIGYLLAALGPFLVGVLHAVTGGWTLVLILLAATGVPLSWASYRLAAPTFVDDELLQPTR</sequence>
<protein>
    <submittedName>
        <fullName evidence="2">MFS transporter</fullName>
    </submittedName>
</protein>
<feature type="transmembrane region" description="Helical" evidence="1">
    <location>
        <begin position="69"/>
        <end position="89"/>
    </location>
</feature>
<gene>
    <name evidence="2" type="ORF">GCM10009810_32250</name>
</gene>
<feature type="transmembrane region" description="Helical" evidence="1">
    <location>
        <begin position="240"/>
        <end position="261"/>
    </location>
</feature>
<keyword evidence="3" id="KW-1185">Reference proteome</keyword>
<feature type="transmembrane region" description="Helical" evidence="1">
    <location>
        <begin position="95"/>
        <end position="120"/>
    </location>
</feature>
<dbReference type="InterPro" id="IPR036259">
    <property type="entry name" value="MFS_trans_sf"/>
</dbReference>
<feature type="transmembrane region" description="Helical" evidence="1">
    <location>
        <begin position="165"/>
        <end position="182"/>
    </location>
</feature>
<dbReference type="EMBL" id="BAAAPN010000094">
    <property type="protein sequence ID" value="GAA1772448.1"/>
    <property type="molecule type" value="Genomic_DNA"/>
</dbReference>
<feature type="transmembrane region" description="Helical" evidence="1">
    <location>
        <begin position="202"/>
        <end position="220"/>
    </location>
</feature>
<dbReference type="SUPFAM" id="SSF103473">
    <property type="entry name" value="MFS general substrate transporter"/>
    <property type="match status" value="1"/>
</dbReference>
<dbReference type="InterPro" id="IPR011701">
    <property type="entry name" value="MFS"/>
</dbReference>
<keyword evidence="1" id="KW-0812">Transmembrane</keyword>
<dbReference type="Proteomes" id="UP001501475">
    <property type="component" value="Unassembled WGS sequence"/>
</dbReference>
<feature type="transmembrane region" description="Helical" evidence="1">
    <location>
        <begin position="273"/>
        <end position="292"/>
    </location>
</feature>
<evidence type="ECO:0000313" key="3">
    <source>
        <dbReference type="Proteomes" id="UP001501475"/>
    </source>
</evidence>
<keyword evidence="1" id="KW-0472">Membrane</keyword>
<comment type="caution">
    <text evidence="2">The sequence shown here is derived from an EMBL/GenBank/DDBJ whole genome shotgun (WGS) entry which is preliminary data.</text>
</comment>
<dbReference type="RefSeq" id="WP_344068058.1">
    <property type="nucleotide sequence ID" value="NZ_BAAAPN010000094.1"/>
</dbReference>
<dbReference type="PANTHER" id="PTHR23523">
    <property type="match status" value="1"/>
</dbReference>
<feature type="transmembrane region" description="Helical" evidence="1">
    <location>
        <begin position="38"/>
        <end position="62"/>
    </location>
</feature>
<name>A0ABN2L2D4_9MICO</name>
<proteinExistence type="predicted"/>
<accession>A0ABN2L2D4</accession>
<feature type="transmembrane region" description="Helical" evidence="1">
    <location>
        <begin position="359"/>
        <end position="379"/>
    </location>
</feature>